<protein>
    <recommendedName>
        <fullName evidence="2">Protein kinase domain-containing protein</fullName>
    </recommendedName>
</protein>
<dbReference type="InterPro" id="IPR000719">
    <property type="entry name" value="Prot_kinase_dom"/>
</dbReference>
<accession>A0A4T0BNV8</accession>
<dbReference type="PANTHER" id="PTHR44305">
    <property type="entry name" value="SI:DKEY-192D15.2-RELATED"/>
    <property type="match status" value="1"/>
</dbReference>
<feature type="region of interest" description="Disordered" evidence="1">
    <location>
        <begin position="455"/>
        <end position="511"/>
    </location>
</feature>
<dbReference type="Pfam" id="PF00069">
    <property type="entry name" value="Pkinase"/>
    <property type="match status" value="1"/>
</dbReference>
<dbReference type="Gene3D" id="1.10.510.10">
    <property type="entry name" value="Transferase(Phosphotransferase) domain 1"/>
    <property type="match status" value="1"/>
</dbReference>
<feature type="compositionally biased region" description="Acidic residues" evidence="1">
    <location>
        <begin position="463"/>
        <end position="511"/>
    </location>
</feature>
<gene>
    <name evidence="3" type="ORF">D6C78_05660</name>
</gene>
<dbReference type="PROSITE" id="PS50011">
    <property type="entry name" value="PROTEIN_KINASE_DOM"/>
    <property type="match status" value="1"/>
</dbReference>
<dbReference type="EMBL" id="QZBZ01000113">
    <property type="protein sequence ID" value="TIA36089.1"/>
    <property type="molecule type" value="Genomic_DNA"/>
</dbReference>
<dbReference type="AlphaFoldDB" id="A0A4T0BNV8"/>
<dbReference type="GO" id="GO:0004672">
    <property type="term" value="F:protein kinase activity"/>
    <property type="evidence" value="ECO:0007669"/>
    <property type="project" value="InterPro"/>
</dbReference>
<evidence type="ECO:0000259" key="2">
    <source>
        <dbReference type="PROSITE" id="PS50011"/>
    </source>
</evidence>
<dbReference type="InterPro" id="IPR053083">
    <property type="entry name" value="TF_kinase-domain_protein"/>
</dbReference>
<feature type="domain" description="Protein kinase" evidence="2">
    <location>
        <begin position="22"/>
        <end position="374"/>
    </location>
</feature>
<evidence type="ECO:0000256" key="1">
    <source>
        <dbReference type="SAM" id="MobiDB-lite"/>
    </source>
</evidence>
<dbReference type="GO" id="GO:0005524">
    <property type="term" value="F:ATP binding"/>
    <property type="evidence" value="ECO:0007669"/>
    <property type="project" value="InterPro"/>
</dbReference>
<proteinExistence type="predicted"/>
<organism evidence="3 4">
    <name type="scientific">Aureobasidium pullulans</name>
    <name type="common">Black yeast</name>
    <name type="synonym">Pullularia pullulans</name>
    <dbReference type="NCBI Taxonomy" id="5580"/>
    <lineage>
        <taxon>Eukaryota</taxon>
        <taxon>Fungi</taxon>
        <taxon>Dikarya</taxon>
        <taxon>Ascomycota</taxon>
        <taxon>Pezizomycotina</taxon>
        <taxon>Dothideomycetes</taxon>
        <taxon>Dothideomycetidae</taxon>
        <taxon>Dothideales</taxon>
        <taxon>Saccotheciaceae</taxon>
        <taxon>Aureobasidium</taxon>
    </lineage>
</organism>
<evidence type="ECO:0000313" key="3">
    <source>
        <dbReference type="EMBL" id="TIA36089.1"/>
    </source>
</evidence>
<name>A0A4T0BNV8_AURPU</name>
<comment type="caution">
    <text evidence="3">The sequence shown here is derived from an EMBL/GenBank/DDBJ whole genome shotgun (WGS) entry which is preliminary data.</text>
</comment>
<dbReference type="InterPro" id="IPR011009">
    <property type="entry name" value="Kinase-like_dom_sf"/>
</dbReference>
<sequence length="511" mass="58531">MSSPPEHPGHDDESGLPVGGRWIGGQFLGGGGDGIVHVWFKTDETNTIIDRMVIKDMWSKQSTVEPKAYKGIYEELVRKGLDFGVDPSRPGKARAKDRFFKEAYIQGLLTDEPGSTSANTVPLRGFKKGTNSDLAKGTHWRTYMDWMYASDLANFVSRHKLPGDNGSVQKPIPEAFIWWTLSCLAEALVEIDRRTKVRPNARTERDEATVLVDMKLANVLLDSTRGSRYPVYPKPLIADFGSAHITHKGDPQNYLKELKICDTTGYHPPESADYEESEGPGEFLDSWTNVWQTGRIIESMMRLDNCVKENEWDEDDEEDRESEIMTNEPFFDSFQNFKYSKELREIVWRCQRWDPNLRPTPTQIVEYINQHESNHNEDMDIWGTEDWIAEQEQELADLSKEDREEHDARAQERADRAELGFLRYYPDRNLRERYIALDMDIPEGCELAYQGKRDMGGAIGDVVPEDSEDEGEDDGDEEMGGGEDEEEDDDNDDDDDDIPDAFDEDDDEYDS</sequence>
<dbReference type="SUPFAM" id="SSF56112">
    <property type="entry name" value="Protein kinase-like (PK-like)"/>
    <property type="match status" value="1"/>
</dbReference>
<dbReference type="Proteomes" id="UP000308724">
    <property type="component" value="Unassembled WGS sequence"/>
</dbReference>
<reference evidence="3 4" key="1">
    <citation type="submission" date="2018-10" db="EMBL/GenBank/DDBJ databases">
        <title>Fifty Aureobasidium pullulans genomes reveal a recombining polyextremotolerant generalist.</title>
        <authorList>
            <person name="Gostincar C."/>
            <person name="Turk M."/>
            <person name="Zajc J."/>
            <person name="Gunde-Cimerman N."/>
        </authorList>
    </citation>
    <scope>NUCLEOTIDE SEQUENCE [LARGE SCALE GENOMIC DNA]</scope>
    <source>
        <strain evidence="3 4">EXF-1645</strain>
    </source>
</reference>
<dbReference type="PANTHER" id="PTHR44305:SF24">
    <property type="entry name" value="TYROSINE-PROTEIN KINASE C03B1.5-RELATED"/>
    <property type="match status" value="1"/>
</dbReference>
<evidence type="ECO:0000313" key="4">
    <source>
        <dbReference type="Proteomes" id="UP000308724"/>
    </source>
</evidence>
<dbReference type="SMART" id="SM00220">
    <property type="entry name" value="S_TKc"/>
    <property type="match status" value="1"/>
</dbReference>